<dbReference type="GO" id="GO:0097176">
    <property type="term" value="P:epoxide metabolic process"/>
    <property type="evidence" value="ECO:0007669"/>
    <property type="project" value="TreeGrafter"/>
</dbReference>
<dbReference type="OrthoDB" id="7130006at2759"/>
<dbReference type="STRING" id="1182545.A0A072NTP0"/>
<evidence type="ECO:0000313" key="6">
    <source>
        <dbReference type="Proteomes" id="UP000027920"/>
    </source>
</evidence>
<comment type="caution">
    <text evidence="5">The sequence shown here is derived from an EMBL/GenBank/DDBJ whole genome shotgun (WGS) entry which is preliminary data.</text>
</comment>
<evidence type="ECO:0000256" key="3">
    <source>
        <dbReference type="PIRSR" id="PIRSR001112-1"/>
    </source>
</evidence>
<dbReference type="GeneID" id="25287818"/>
<gene>
    <name evidence="5" type="ORF">A1O9_12924</name>
</gene>
<name>A0A072NTP0_9EURO</name>
<dbReference type="Pfam" id="PF00561">
    <property type="entry name" value="Abhydrolase_1"/>
    <property type="match status" value="1"/>
</dbReference>
<dbReference type="Proteomes" id="UP000027920">
    <property type="component" value="Unassembled WGS sequence"/>
</dbReference>
<dbReference type="HOGENOM" id="CLU_019414_1_2_1"/>
<dbReference type="VEuPathDB" id="FungiDB:A1O9_12924"/>
<accession>A0A072NTP0</accession>
<dbReference type="InterPro" id="IPR000073">
    <property type="entry name" value="AB_hydrolase_1"/>
</dbReference>
<dbReference type="PANTHER" id="PTHR21661">
    <property type="entry name" value="EPOXIDE HYDROLASE 1-RELATED"/>
    <property type="match status" value="1"/>
</dbReference>
<keyword evidence="2" id="KW-0378">Hydrolase</keyword>
<dbReference type="RefSeq" id="XP_013253611.1">
    <property type="nucleotide sequence ID" value="XM_013398157.1"/>
</dbReference>
<dbReference type="Gene3D" id="3.40.50.1820">
    <property type="entry name" value="alpha/beta hydrolase"/>
    <property type="match status" value="1"/>
</dbReference>
<sequence length="281" mass="31761">MLSLLTNSRVPGPHFHVVAPSLPNFGFSQGSSGKQGFGVKQYAEVCHKLMKTLGYNSYVTQGGDWGFTVSRAIGWLYPESCMASHINMLPIGPPNVLKNPWTYFKSLFWGLSDKEKDRVQRQQDFLKSGTGYLLLQSSKPRTLAYGLADSPAFLLAWIWEKLHGWSDNYPWTDDEILTWVCIYWFSTAGPAASSRIYFEFATAHDPDLPQTFTNAWTPHVKYGITHMPKEIVDAPGLWASVIGDVVYESEAEFGGHFAAWENPEFIAQDLKKMFRQVKFEA</sequence>
<keyword evidence="6" id="KW-1185">Reference proteome</keyword>
<feature type="active site" description="Proton donor" evidence="3">
    <location>
        <position position="197"/>
    </location>
</feature>
<comment type="similarity">
    <text evidence="1">Belongs to the peptidase S33 family.</text>
</comment>
<evidence type="ECO:0000256" key="2">
    <source>
        <dbReference type="ARBA" id="ARBA00022801"/>
    </source>
</evidence>
<organism evidence="5 6">
    <name type="scientific">Exophiala aquamarina CBS 119918</name>
    <dbReference type="NCBI Taxonomy" id="1182545"/>
    <lineage>
        <taxon>Eukaryota</taxon>
        <taxon>Fungi</taxon>
        <taxon>Dikarya</taxon>
        <taxon>Ascomycota</taxon>
        <taxon>Pezizomycotina</taxon>
        <taxon>Eurotiomycetes</taxon>
        <taxon>Chaetothyriomycetidae</taxon>
        <taxon>Chaetothyriales</taxon>
        <taxon>Herpotrichiellaceae</taxon>
        <taxon>Exophiala</taxon>
    </lineage>
</organism>
<feature type="active site" description="Nucleophile" evidence="3">
    <location>
        <position position="64"/>
    </location>
</feature>
<evidence type="ECO:0000259" key="4">
    <source>
        <dbReference type="Pfam" id="PF00561"/>
    </source>
</evidence>
<proteinExistence type="inferred from homology"/>
<dbReference type="PIRSF" id="PIRSF001112">
    <property type="entry name" value="Epoxide_hydrolase"/>
    <property type="match status" value="1"/>
</dbReference>
<dbReference type="EMBL" id="AMGV01000033">
    <property type="protein sequence ID" value="KEF51021.1"/>
    <property type="molecule type" value="Genomic_DNA"/>
</dbReference>
<reference evidence="5 6" key="1">
    <citation type="submission" date="2013-03" db="EMBL/GenBank/DDBJ databases">
        <title>The Genome Sequence of Exophiala aquamarina CBS 119918.</title>
        <authorList>
            <consortium name="The Broad Institute Genomics Platform"/>
            <person name="Cuomo C."/>
            <person name="de Hoog S."/>
            <person name="Gorbushina A."/>
            <person name="Walker B."/>
            <person name="Young S.K."/>
            <person name="Zeng Q."/>
            <person name="Gargeya S."/>
            <person name="Fitzgerald M."/>
            <person name="Haas B."/>
            <person name="Abouelleil A."/>
            <person name="Allen A.W."/>
            <person name="Alvarado L."/>
            <person name="Arachchi H.M."/>
            <person name="Berlin A.M."/>
            <person name="Chapman S.B."/>
            <person name="Gainer-Dewar J."/>
            <person name="Goldberg J."/>
            <person name="Griggs A."/>
            <person name="Gujja S."/>
            <person name="Hansen M."/>
            <person name="Howarth C."/>
            <person name="Imamovic A."/>
            <person name="Ireland A."/>
            <person name="Larimer J."/>
            <person name="McCowan C."/>
            <person name="Murphy C."/>
            <person name="Pearson M."/>
            <person name="Poon T.W."/>
            <person name="Priest M."/>
            <person name="Roberts A."/>
            <person name="Saif S."/>
            <person name="Shea T."/>
            <person name="Sisk P."/>
            <person name="Sykes S."/>
            <person name="Wortman J."/>
            <person name="Nusbaum C."/>
            <person name="Birren B."/>
        </authorList>
    </citation>
    <scope>NUCLEOTIDE SEQUENCE [LARGE SCALE GENOMIC DNA]</scope>
    <source>
        <strain evidence="5 6">CBS 119918</strain>
    </source>
</reference>
<dbReference type="AlphaFoldDB" id="A0A072NTP0"/>
<evidence type="ECO:0000256" key="1">
    <source>
        <dbReference type="ARBA" id="ARBA00010088"/>
    </source>
</evidence>
<feature type="domain" description="AB hydrolase-1" evidence="4">
    <location>
        <begin position="14"/>
        <end position="81"/>
    </location>
</feature>
<dbReference type="InterPro" id="IPR000639">
    <property type="entry name" value="Epox_hydrolase-like"/>
</dbReference>
<dbReference type="PRINTS" id="PR00412">
    <property type="entry name" value="EPOXHYDRLASE"/>
</dbReference>
<evidence type="ECO:0000313" key="5">
    <source>
        <dbReference type="EMBL" id="KEF51021.1"/>
    </source>
</evidence>
<dbReference type="InterPro" id="IPR016292">
    <property type="entry name" value="Epoxide_hydrolase"/>
</dbReference>
<dbReference type="PANTHER" id="PTHR21661:SF35">
    <property type="entry name" value="EPOXIDE HYDROLASE"/>
    <property type="match status" value="1"/>
</dbReference>
<dbReference type="GO" id="GO:0004301">
    <property type="term" value="F:epoxide hydrolase activity"/>
    <property type="evidence" value="ECO:0007669"/>
    <property type="project" value="TreeGrafter"/>
</dbReference>
<dbReference type="SUPFAM" id="SSF53474">
    <property type="entry name" value="alpha/beta-Hydrolases"/>
    <property type="match status" value="1"/>
</dbReference>
<feature type="active site" description="Proton acceptor" evidence="3">
    <location>
        <position position="256"/>
    </location>
</feature>
<dbReference type="InterPro" id="IPR029058">
    <property type="entry name" value="AB_hydrolase_fold"/>
</dbReference>
<protein>
    <recommendedName>
        <fullName evidence="4">AB hydrolase-1 domain-containing protein</fullName>
    </recommendedName>
</protein>